<feature type="domain" description="AB hydrolase-1" evidence="1">
    <location>
        <begin position="39"/>
        <end position="148"/>
    </location>
</feature>
<dbReference type="InterPro" id="IPR000073">
    <property type="entry name" value="AB_hydrolase_1"/>
</dbReference>
<evidence type="ECO:0000259" key="1">
    <source>
        <dbReference type="Pfam" id="PF00561"/>
    </source>
</evidence>
<proteinExistence type="predicted"/>
<dbReference type="EMBL" id="UOFH01000135">
    <property type="protein sequence ID" value="VAW60308.1"/>
    <property type="molecule type" value="Genomic_DNA"/>
</dbReference>
<organism evidence="2">
    <name type="scientific">hydrothermal vent metagenome</name>
    <dbReference type="NCBI Taxonomy" id="652676"/>
    <lineage>
        <taxon>unclassified sequences</taxon>
        <taxon>metagenomes</taxon>
        <taxon>ecological metagenomes</taxon>
    </lineage>
</organism>
<sequence>MKEVIHNYGADNNLNGIASIPENINKKAAVLLLNAGVLHKVSAFDINIAFKKTLSDEGALVFRFDLSGMGDSLKASQNLTLEEQIMCDLSQTMDMLEDKYNIHEFIVIGLCTGADNAHKISALDQRVMGVVWLDGYAYPTAEFKKLNTARHLKAAMKPDKLFRFMKRKIFKPNDVVSNAEDNYVWKLPDKEKYRAEMKKIFERGCKSLYFYSGGVNDYYLYENQFYDSFKGEDFLTSIDVEYNCDADHLYVIRRHRFAMLLRLTAWVEKHFSIT</sequence>
<reference evidence="2" key="1">
    <citation type="submission" date="2018-06" db="EMBL/GenBank/DDBJ databases">
        <authorList>
            <person name="Zhirakovskaya E."/>
        </authorList>
    </citation>
    <scope>NUCLEOTIDE SEQUENCE</scope>
</reference>
<dbReference type="SUPFAM" id="SSF53474">
    <property type="entry name" value="alpha/beta-Hydrolases"/>
    <property type="match status" value="1"/>
</dbReference>
<name>A0A3B0WW95_9ZZZZ</name>
<gene>
    <name evidence="2" type="ORF">MNBD_GAMMA08-2364</name>
</gene>
<dbReference type="Gene3D" id="3.40.50.1820">
    <property type="entry name" value="alpha/beta hydrolase"/>
    <property type="match status" value="1"/>
</dbReference>
<dbReference type="AlphaFoldDB" id="A0A3B0WW95"/>
<protein>
    <recommendedName>
        <fullName evidence="1">AB hydrolase-1 domain-containing protein</fullName>
    </recommendedName>
</protein>
<dbReference type="Pfam" id="PF00561">
    <property type="entry name" value="Abhydrolase_1"/>
    <property type="match status" value="1"/>
</dbReference>
<dbReference type="InterPro" id="IPR029058">
    <property type="entry name" value="AB_hydrolase_fold"/>
</dbReference>
<evidence type="ECO:0000313" key="2">
    <source>
        <dbReference type="EMBL" id="VAW60308.1"/>
    </source>
</evidence>
<accession>A0A3B0WW95</accession>